<feature type="compositionally biased region" description="Low complexity" evidence="1">
    <location>
        <begin position="622"/>
        <end position="656"/>
    </location>
</feature>
<feature type="compositionally biased region" description="Low complexity" evidence="1">
    <location>
        <begin position="813"/>
        <end position="828"/>
    </location>
</feature>
<dbReference type="Proteomes" id="UP000594454">
    <property type="component" value="Chromosome 4"/>
</dbReference>
<dbReference type="AlphaFoldDB" id="A0A7R8UYT7"/>
<feature type="region of interest" description="Disordered" evidence="1">
    <location>
        <begin position="1031"/>
        <end position="1063"/>
    </location>
</feature>
<feature type="compositionally biased region" description="Low complexity" evidence="1">
    <location>
        <begin position="950"/>
        <end position="963"/>
    </location>
</feature>
<name>A0A7R8UYT7_HERIL</name>
<protein>
    <submittedName>
        <fullName evidence="2">Uncharacterized protein</fullName>
    </submittedName>
</protein>
<feature type="compositionally biased region" description="Acidic residues" evidence="1">
    <location>
        <begin position="37"/>
        <end position="64"/>
    </location>
</feature>
<feature type="compositionally biased region" description="Low complexity" evidence="1">
    <location>
        <begin position="17"/>
        <end position="33"/>
    </location>
</feature>
<evidence type="ECO:0000313" key="2">
    <source>
        <dbReference type="EMBL" id="CAD7089061.1"/>
    </source>
</evidence>
<keyword evidence="3" id="KW-1185">Reference proteome</keyword>
<feature type="region of interest" description="Disordered" evidence="1">
    <location>
        <begin position="581"/>
        <end position="658"/>
    </location>
</feature>
<organism evidence="2 3">
    <name type="scientific">Hermetia illucens</name>
    <name type="common">Black soldier fly</name>
    <dbReference type="NCBI Taxonomy" id="343691"/>
    <lineage>
        <taxon>Eukaryota</taxon>
        <taxon>Metazoa</taxon>
        <taxon>Ecdysozoa</taxon>
        <taxon>Arthropoda</taxon>
        <taxon>Hexapoda</taxon>
        <taxon>Insecta</taxon>
        <taxon>Pterygota</taxon>
        <taxon>Neoptera</taxon>
        <taxon>Endopterygota</taxon>
        <taxon>Diptera</taxon>
        <taxon>Brachycera</taxon>
        <taxon>Stratiomyomorpha</taxon>
        <taxon>Stratiomyidae</taxon>
        <taxon>Hermetiinae</taxon>
        <taxon>Hermetia</taxon>
    </lineage>
</organism>
<reference evidence="2 3" key="1">
    <citation type="submission" date="2020-11" db="EMBL/GenBank/DDBJ databases">
        <authorList>
            <person name="Wallbank WR R."/>
            <person name="Pardo Diaz C."/>
            <person name="Kozak K."/>
            <person name="Martin S."/>
            <person name="Jiggins C."/>
            <person name="Moest M."/>
            <person name="Warren A I."/>
            <person name="Generalovic N T."/>
            <person name="Byers J.R.P. K."/>
            <person name="Montejo-Kovacevich G."/>
            <person name="Yen C E."/>
        </authorList>
    </citation>
    <scope>NUCLEOTIDE SEQUENCE [LARGE SCALE GENOMIC DNA]</scope>
</reference>
<feature type="compositionally biased region" description="Basic and acidic residues" evidence="1">
    <location>
        <begin position="1"/>
        <end position="14"/>
    </location>
</feature>
<evidence type="ECO:0000313" key="3">
    <source>
        <dbReference type="Proteomes" id="UP000594454"/>
    </source>
</evidence>
<feature type="compositionally biased region" description="Low complexity" evidence="1">
    <location>
        <begin position="1031"/>
        <end position="1050"/>
    </location>
</feature>
<dbReference type="InParanoid" id="A0A7R8UYT7"/>
<feature type="region of interest" description="Disordered" evidence="1">
    <location>
        <begin position="950"/>
        <end position="1010"/>
    </location>
</feature>
<gene>
    <name evidence="2" type="ORF">HERILL_LOCUS11641</name>
</gene>
<feature type="region of interest" description="Disordered" evidence="1">
    <location>
        <begin position="757"/>
        <end position="828"/>
    </location>
</feature>
<feature type="compositionally biased region" description="Basic and acidic residues" evidence="1">
    <location>
        <begin position="65"/>
        <end position="77"/>
    </location>
</feature>
<dbReference type="EMBL" id="LR899012">
    <property type="protein sequence ID" value="CAD7089061.1"/>
    <property type="molecule type" value="Genomic_DNA"/>
</dbReference>
<feature type="region of interest" description="Disordered" evidence="1">
    <location>
        <begin position="1"/>
        <end position="98"/>
    </location>
</feature>
<feature type="compositionally biased region" description="Gly residues" evidence="1">
    <location>
        <begin position="596"/>
        <end position="616"/>
    </location>
</feature>
<feature type="region of interest" description="Disordered" evidence="1">
    <location>
        <begin position="392"/>
        <end position="423"/>
    </location>
</feature>
<proteinExistence type="predicted"/>
<feature type="compositionally biased region" description="Low complexity" evidence="1">
    <location>
        <begin position="581"/>
        <end position="594"/>
    </location>
</feature>
<sequence length="1063" mass="117177">MVRGKQAEPAEKKVTPPKKAAAVKATPAKAAPTKTEESEDVPVEEVPADGEAVAEGEEQAEGEGGEEHAEGEGGEEHAEGEEQEGAAEDGEGTKADKEPLTEECLAYIAELLTTKIKLKDDTETAVFSYGPPKVGVDNPYRSVVCHLCRVANLQTPAGIKAHLQGKRHAEYLKKSTLKAERFKKPYLMFYTRDGDKVKQFKIFPGENIETVTPELEDRIVDKVDWEFKKIEDEKLLKALSEDPVYEYNKTKPVIGLDYLLKMKHRGKFRRFCVLCETFLPHDTYSHVVDIKHQATYIIKHFPKLYEKVVAGLTMTNSQQKENCLRNIFRKLYRKIEIKHGFKKMIPVDAVEFFGLRARYINKVRRMPHYSEETLQFTDAEVNILIKKSNNNISFNEPDPPSLNAKGNVPEQRKRGAADALQSAQPTKIRRVGDGDLLQVWRKYKTIKDKRIDRLKLQYKKYEKDPKLHPSYQKEWSQFWHRRCGELKKANINPDTYNFDKEWLPHWEKRLRRLFSKDVTDRKTHLRKRFGLPARTNTPTRMLRTGPLNPMGNVQQPMMGQGPMRGNLGNFGLPNLANMDNFVPPFNNNPQNSNNYGRGGVGGGAGVGGGSGRGGPRNDGNRQRQGNRNVQPQQQQQKRAPQQQRQQPQQAQPQQQRLAKKIYSEPASVVSCLRLLTALEDQLGSLGPKCVQLLGKAILCNENEKKGLLADSELYILFATAKEKLKGKILANVIEDSKMAGVNRAIEDLTTIIRKMDKEKRSRGGVNNQNANSGGGNSYGGDNYARNNMGGGNNDRYTGNGNNDNYRGGGGMNNDGNFRNDGGNFGGNDNYRSNNDLFGSGGGGYGNGNANNRMNSSSNYDGGNFGGNYRNLNDNGNFSNANSNMGAGNYRSNNDDLGNFRGGSGGNFNDGGNYRSNGNFGSSNNNSALSGYRGGNDNSGSGSYGNNASGLSSSFSSNTNQYRSGGNFGNNDNYNAKPSNNYGSGGGTNNSSSAQRGNWMGGSGNVYSNQSKTNTSATPLFSTGLGGGLSNQSKSFSSFSSNNRNSSSNFGSVGGGGNNYRRYN</sequence>
<accession>A0A7R8UYT7</accession>
<feature type="compositionally biased region" description="Low complexity" evidence="1">
    <location>
        <begin position="793"/>
        <end position="805"/>
    </location>
</feature>
<evidence type="ECO:0000256" key="1">
    <source>
        <dbReference type="SAM" id="MobiDB-lite"/>
    </source>
</evidence>
<feature type="compositionally biased region" description="Acidic residues" evidence="1">
    <location>
        <begin position="78"/>
        <end position="90"/>
    </location>
</feature>
<dbReference type="OrthoDB" id="5877502at2759"/>
<feature type="compositionally biased region" description="Polar residues" evidence="1">
    <location>
        <begin position="968"/>
        <end position="977"/>
    </location>
</feature>